<keyword evidence="2" id="KW-0238">DNA-binding</keyword>
<dbReference type="Proteomes" id="UP000287101">
    <property type="component" value="Unassembled WGS sequence"/>
</dbReference>
<dbReference type="SUPFAM" id="SSF46689">
    <property type="entry name" value="Homeodomain-like"/>
    <property type="match status" value="2"/>
</dbReference>
<dbReference type="Pfam" id="PF00072">
    <property type="entry name" value="Response_reg"/>
    <property type="match status" value="1"/>
</dbReference>
<dbReference type="PROSITE" id="PS50110">
    <property type="entry name" value="RESPONSE_REGULATORY"/>
    <property type="match status" value="1"/>
</dbReference>
<dbReference type="RefSeq" id="WP_126832415.1">
    <property type="nucleotide sequence ID" value="NZ_CBCRYB010000005.1"/>
</dbReference>
<comment type="caution">
    <text evidence="4">Lacks conserved residue(s) required for the propagation of feature annotation.</text>
</comment>
<dbReference type="CDD" id="cd00156">
    <property type="entry name" value="REC"/>
    <property type="match status" value="1"/>
</dbReference>
<dbReference type="OrthoDB" id="342399at2"/>
<dbReference type="InterPro" id="IPR011006">
    <property type="entry name" value="CheY-like_superfamily"/>
</dbReference>
<dbReference type="InterPro" id="IPR001789">
    <property type="entry name" value="Sig_transdc_resp-reg_receiver"/>
</dbReference>
<dbReference type="SMART" id="SM00342">
    <property type="entry name" value="HTH_ARAC"/>
    <property type="match status" value="1"/>
</dbReference>
<dbReference type="PANTHER" id="PTHR43280">
    <property type="entry name" value="ARAC-FAMILY TRANSCRIPTIONAL REGULATOR"/>
    <property type="match status" value="1"/>
</dbReference>
<keyword evidence="1" id="KW-0805">Transcription regulation</keyword>
<dbReference type="Gene3D" id="1.10.10.60">
    <property type="entry name" value="Homeodomain-like"/>
    <property type="match status" value="2"/>
</dbReference>
<dbReference type="PRINTS" id="PR00032">
    <property type="entry name" value="HTHARAC"/>
</dbReference>
<dbReference type="InterPro" id="IPR018060">
    <property type="entry name" value="HTH_AraC"/>
</dbReference>
<name>A0A430A594_9ENTE</name>
<dbReference type="AlphaFoldDB" id="A0A430A594"/>
<accession>A0A430A594</accession>
<sequence length="239" mass="27559">MTKLLIIDNDYSERQTLIQRLSKINSTISLVEAASITEALNLIQQDCFDIIMTELTFPLSSGETFIKSYRQLNSKTPIVIVSHEQNFKQLQSLIPYHISYYLVKPLKNEELIRCIQHLPIAQVKQNNGYSEVINTVINLIQTDFHKDLNLDSLAAKVYLSPNYLSSLFKKEVGKTLSNYITEHRLIVASEFLVNSTMKITTISKIIGIENSSYFNKLFKNFFHLTPSEYRRSQKKNKSL</sequence>
<keyword evidence="8" id="KW-1185">Reference proteome</keyword>
<feature type="domain" description="HTH araC/xylS-type" evidence="5">
    <location>
        <begin position="134"/>
        <end position="232"/>
    </location>
</feature>
<dbReference type="SMART" id="SM00448">
    <property type="entry name" value="REC"/>
    <property type="match status" value="1"/>
</dbReference>
<evidence type="ECO:0000256" key="1">
    <source>
        <dbReference type="ARBA" id="ARBA00023015"/>
    </source>
</evidence>
<reference evidence="7 8" key="1">
    <citation type="submission" date="2017-05" db="EMBL/GenBank/DDBJ databases">
        <title>Vagococcus spp. assemblies.</title>
        <authorList>
            <person name="Gulvik C.A."/>
        </authorList>
    </citation>
    <scope>NUCLEOTIDE SEQUENCE [LARGE SCALE GENOMIC DNA]</scope>
    <source>
        <strain evidence="7 8">CCUG 41755</strain>
    </source>
</reference>
<dbReference type="GO" id="GO:0003700">
    <property type="term" value="F:DNA-binding transcription factor activity"/>
    <property type="evidence" value="ECO:0007669"/>
    <property type="project" value="InterPro"/>
</dbReference>
<dbReference type="PROSITE" id="PS01124">
    <property type="entry name" value="HTH_ARAC_FAMILY_2"/>
    <property type="match status" value="1"/>
</dbReference>
<evidence type="ECO:0000259" key="5">
    <source>
        <dbReference type="PROSITE" id="PS01124"/>
    </source>
</evidence>
<dbReference type="InterPro" id="IPR020449">
    <property type="entry name" value="Tscrpt_reg_AraC-type_HTH"/>
</dbReference>
<comment type="caution">
    <text evidence="7">The sequence shown here is derived from an EMBL/GenBank/DDBJ whole genome shotgun (WGS) entry which is preliminary data.</text>
</comment>
<dbReference type="EMBL" id="NGJY01000004">
    <property type="protein sequence ID" value="RSU01983.1"/>
    <property type="molecule type" value="Genomic_DNA"/>
</dbReference>
<feature type="domain" description="Response regulatory" evidence="6">
    <location>
        <begin position="3"/>
        <end position="119"/>
    </location>
</feature>
<proteinExistence type="predicted"/>
<dbReference type="PANTHER" id="PTHR43280:SF10">
    <property type="entry name" value="REGULATORY PROTEIN POCR"/>
    <property type="match status" value="1"/>
</dbReference>
<evidence type="ECO:0008006" key="9">
    <source>
        <dbReference type="Google" id="ProtNLM"/>
    </source>
</evidence>
<evidence type="ECO:0000256" key="2">
    <source>
        <dbReference type="ARBA" id="ARBA00023125"/>
    </source>
</evidence>
<dbReference type="InterPro" id="IPR009057">
    <property type="entry name" value="Homeodomain-like_sf"/>
</dbReference>
<dbReference type="GO" id="GO:0043565">
    <property type="term" value="F:sequence-specific DNA binding"/>
    <property type="evidence" value="ECO:0007669"/>
    <property type="project" value="InterPro"/>
</dbReference>
<dbReference type="SUPFAM" id="SSF52172">
    <property type="entry name" value="CheY-like"/>
    <property type="match status" value="1"/>
</dbReference>
<organism evidence="7 8">
    <name type="scientific">Vagococcus fessus</name>
    <dbReference type="NCBI Taxonomy" id="120370"/>
    <lineage>
        <taxon>Bacteria</taxon>
        <taxon>Bacillati</taxon>
        <taxon>Bacillota</taxon>
        <taxon>Bacilli</taxon>
        <taxon>Lactobacillales</taxon>
        <taxon>Enterococcaceae</taxon>
        <taxon>Vagococcus</taxon>
    </lineage>
</organism>
<evidence type="ECO:0000313" key="8">
    <source>
        <dbReference type="Proteomes" id="UP000287101"/>
    </source>
</evidence>
<dbReference type="Pfam" id="PF12833">
    <property type="entry name" value="HTH_18"/>
    <property type="match status" value="1"/>
</dbReference>
<evidence type="ECO:0000256" key="3">
    <source>
        <dbReference type="ARBA" id="ARBA00023163"/>
    </source>
</evidence>
<dbReference type="Gene3D" id="3.40.50.2300">
    <property type="match status" value="1"/>
</dbReference>
<dbReference type="GO" id="GO:0000160">
    <property type="term" value="P:phosphorelay signal transduction system"/>
    <property type="evidence" value="ECO:0007669"/>
    <property type="project" value="InterPro"/>
</dbReference>
<evidence type="ECO:0000256" key="4">
    <source>
        <dbReference type="PROSITE-ProRule" id="PRU00169"/>
    </source>
</evidence>
<gene>
    <name evidence="7" type="ORF">CBF31_09475</name>
</gene>
<evidence type="ECO:0000313" key="7">
    <source>
        <dbReference type="EMBL" id="RSU01983.1"/>
    </source>
</evidence>
<evidence type="ECO:0000259" key="6">
    <source>
        <dbReference type="PROSITE" id="PS50110"/>
    </source>
</evidence>
<protein>
    <recommendedName>
        <fullName evidence="9">DNA-binding response regulator</fullName>
    </recommendedName>
</protein>
<keyword evidence="3" id="KW-0804">Transcription</keyword>